<sequence>MAFTIRKREEERRKAKEREEAAKKSNGAVATDQIHPSQAGKADGQEDVFGGLVGGQEKPIEPTSTSHTHPAKSKVVILTQNGQPQSSVIDSIVPTKKAKPNAQKRKVAPKKKVEFEAAQIASHHDKVPHQNFGKEATSDRSNSDVQTSGKRKTILEIQMDIDEADHFIYDHPQEAKGGQNISDDQVSCRLHSITESDVVPDLDPETPIDVHNPTPISCDPPDPMSDAEVKDFIDRQGLSPRGDTHFTPSSGIGPLATRTRLRVKNRHPHDQFPYLECERN</sequence>
<feature type="compositionally biased region" description="Basic and acidic residues" evidence="1">
    <location>
        <begin position="1"/>
        <end position="23"/>
    </location>
</feature>
<dbReference type="EMBL" id="JACEIK010002187">
    <property type="protein sequence ID" value="MCD9559668.1"/>
    <property type="molecule type" value="Genomic_DNA"/>
</dbReference>
<organism evidence="2 3">
    <name type="scientific">Datura stramonium</name>
    <name type="common">Jimsonweed</name>
    <name type="synonym">Common thornapple</name>
    <dbReference type="NCBI Taxonomy" id="4076"/>
    <lineage>
        <taxon>Eukaryota</taxon>
        <taxon>Viridiplantae</taxon>
        <taxon>Streptophyta</taxon>
        <taxon>Embryophyta</taxon>
        <taxon>Tracheophyta</taxon>
        <taxon>Spermatophyta</taxon>
        <taxon>Magnoliopsida</taxon>
        <taxon>eudicotyledons</taxon>
        <taxon>Gunneridae</taxon>
        <taxon>Pentapetalae</taxon>
        <taxon>asterids</taxon>
        <taxon>lamiids</taxon>
        <taxon>Solanales</taxon>
        <taxon>Solanaceae</taxon>
        <taxon>Solanoideae</taxon>
        <taxon>Datureae</taxon>
        <taxon>Datura</taxon>
    </lineage>
</organism>
<accession>A0ABS8UNC1</accession>
<protein>
    <submittedName>
        <fullName evidence="2">Uncharacterized protein</fullName>
    </submittedName>
</protein>
<feature type="region of interest" description="Disordered" evidence="1">
    <location>
        <begin position="1"/>
        <end position="150"/>
    </location>
</feature>
<keyword evidence="3" id="KW-1185">Reference proteome</keyword>
<feature type="compositionally biased region" description="Polar residues" evidence="1">
    <location>
        <begin position="78"/>
        <end position="89"/>
    </location>
</feature>
<proteinExistence type="predicted"/>
<name>A0ABS8UNC1_DATST</name>
<reference evidence="2 3" key="1">
    <citation type="journal article" date="2021" name="BMC Genomics">
        <title>Datura genome reveals duplications of psychoactive alkaloid biosynthetic genes and high mutation rate following tissue culture.</title>
        <authorList>
            <person name="Rajewski A."/>
            <person name="Carter-House D."/>
            <person name="Stajich J."/>
            <person name="Litt A."/>
        </authorList>
    </citation>
    <scope>NUCLEOTIDE SEQUENCE [LARGE SCALE GENOMIC DNA]</scope>
    <source>
        <strain evidence="2">AR-01</strain>
    </source>
</reference>
<comment type="caution">
    <text evidence="2">The sequence shown here is derived from an EMBL/GenBank/DDBJ whole genome shotgun (WGS) entry which is preliminary data.</text>
</comment>
<evidence type="ECO:0000313" key="3">
    <source>
        <dbReference type="Proteomes" id="UP000823775"/>
    </source>
</evidence>
<evidence type="ECO:0000313" key="2">
    <source>
        <dbReference type="EMBL" id="MCD9559668.1"/>
    </source>
</evidence>
<dbReference type="Proteomes" id="UP000823775">
    <property type="component" value="Unassembled WGS sequence"/>
</dbReference>
<feature type="compositionally biased region" description="Basic residues" evidence="1">
    <location>
        <begin position="96"/>
        <end position="110"/>
    </location>
</feature>
<evidence type="ECO:0000256" key="1">
    <source>
        <dbReference type="SAM" id="MobiDB-lite"/>
    </source>
</evidence>
<gene>
    <name evidence="2" type="ORF">HAX54_017807</name>
</gene>
<feature type="region of interest" description="Disordered" evidence="1">
    <location>
        <begin position="235"/>
        <end position="280"/>
    </location>
</feature>